<name>A0A5Q2RQB6_9ACTN</name>
<protein>
    <submittedName>
        <fullName evidence="2">Uncharacterized protein</fullName>
    </submittedName>
</protein>
<feature type="region of interest" description="Disordered" evidence="1">
    <location>
        <begin position="63"/>
        <end position="87"/>
    </location>
</feature>
<keyword evidence="3" id="KW-1185">Reference proteome</keyword>
<evidence type="ECO:0000313" key="2">
    <source>
        <dbReference type="EMBL" id="QGG96636.1"/>
    </source>
</evidence>
<organism evidence="2 3">
    <name type="scientific">Actinomarinicola tropica</name>
    <dbReference type="NCBI Taxonomy" id="2789776"/>
    <lineage>
        <taxon>Bacteria</taxon>
        <taxon>Bacillati</taxon>
        <taxon>Actinomycetota</taxon>
        <taxon>Acidimicrobiia</taxon>
        <taxon>Acidimicrobiales</taxon>
        <taxon>Iamiaceae</taxon>
        <taxon>Actinomarinicola</taxon>
    </lineage>
</organism>
<evidence type="ECO:0000313" key="3">
    <source>
        <dbReference type="Proteomes" id="UP000334019"/>
    </source>
</evidence>
<accession>A0A5Q2RQB6</accession>
<dbReference type="EMBL" id="CP045851">
    <property type="protein sequence ID" value="QGG96636.1"/>
    <property type="molecule type" value="Genomic_DNA"/>
</dbReference>
<dbReference type="KEGG" id="atq:GH723_16885"/>
<dbReference type="RefSeq" id="WP_153760740.1">
    <property type="nucleotide sequence ID" value="NZ_CP045851.1"/>
</dbReference>
<evidence type="ECO:0000256" key="1">
    <source>
        <dbReference type="SAM" id="MobiDB-lite"/>
    </source>
</evidence>
<dbReference type="Proteomes" id="UP000334019">
    <property type="component" value="Chromosome"/>
</dbReference>
<dbReference type="AlphaFoldDB" id="A0A5Q2RQB6"/>
<proteinExistence type="predicted"/>
<sequence>MELDLEPWKVILAVAFAYLVIRGGLAVLRTMARPAPAPPPPGELRKVKIMYRCSVCGAEARMTAAPDEEPPPPRHCLEDMDLVAPID</sequence>
<reference evidence="2 3" key="1">
    <citation type="submission" date="2019-11" db="EMBL/GenBank/DDBJ databases">
        <authorList>
            <person name="He Y."/>
        </authorList>
    </citation>
    <scope>NUCLEOTIDE SEQUENCE [LARGE SCALE GENOMIC DNA]</scope>
    <source>
        <strain evidence="2 3">SCSIO 58843</strain>
    </source>
</reference>
<gene>
    <name evidence="2" type="ORF">GH723_16885</name>
</gene>